<evidence type="ECO:0000313" key="2">
    <source>
        <dbReference type="Proteomes" id="UP001200089"/>
    </source>
</evidence>
<dbReference type="RefSeq" id="WP_173758914.1">
    <property type="nucleotide sequence ID" value="NZ_JABMID010000076.1"/>
</dbReference>
<evidence type="ECO:0008006" key="3">
    <source>
        <dbReference type="Google" id="ProtNLM"/>
    </source>
</evidence>
<protein>
    <recommendedName>
        <fullName evidence="3">IS200/IS605 family element transposase accessory protein TnpB</fullName>
    </recommendedName>
</protein>
<comment type="caution">
    <text evidence="1">The sequence shown here is derived from an EMBL/GenBank/DDBJ whole genome shotgun (WGS) entry which is preliminary data.</text>
</comment>
<proteinExistence type="predicted"/>
<gene>
    <name evidence="1" type="ORF">L0P48_08685</name>
</gene>
<sequence>MEITRTINADKRYYIDENLIINSDSLVDTEYRFNDMKIQMYNLLYDKKYKNTGILTENTYSKWCKDTFKTSDYYNCAVYTSASGMLSSQNELNKLYIKTKKSDLDARDTKIASTIEQLEKKQAIKESLVIYAKTKKWKTPYSGCQTKMTGKSVSLPGNKKVEVDIYERNIEADIRKLKSRLKLLISARNHMQDKLDCLKKNPPKRIIFGSKKMYSEKDSEDINIEIWKQEFFNKRHASMSLPGRHTSKNCNFLVRKASAADFATRKELDGHKEALIITCMDGKEAILLDFQLSRDNNLWLDALNAKPDDRKPVCYNFQLKCDEKGRLYFIPSVTMVLENTYCNESFEDGCVSIDLNYDHVALTDIDKDGNRISGKVLRFNPENKTSGQISDEIGRIMSKVGQYCEDRKKPLVMEDIDTTISKHGMKYGNAKGNRHASIFAYRKMESCIENQSYRRSFGVIKINPAYTSQIGKILYMRRLGISIHEAASYVIGLKGMGLRDKLTLEEEMAARLTDSLKKELSDGEDIYSLMKVWKYISSKLSGICTHSFYRSIPYEYKKGDGLTKTGKPKKPKSLKAIAAEMKGWTACYY</sequence>
<name>A0AAW5CH78_9FIRM</name>
<accession>A0AAW5CH78</accession>
<organism evidence="1 2">
    <name type="scientific">Blautia massiliensis</name>
    <name type="common">ex Durand et al. 2017</name>
    <dbReference type="NCBI Taxonomy" id="1737424"/>
    <lineage>
        <taxon>Bacteria</taxon>
        <taxon>Bacillati</taxon>
        <taxon>Bacillota</taxon>
        <taxon>Clostridia</taxon>
        <taxon>Lachnospirales</taxon>
        <taxon>Lachnospiraceae</taxon>
        <taxon>Blautia</taxon>
    </lineage>
</organism>
<dbReference type="EMBL" id="JAKNDE010000009">
    <property type="protein sequence ID" value="MCG5033685.1"/>
    <property type="molecule type" value="Genomic_DNA"/>
</dbReference>
<evidence type="ECO:0000313" key="1">
    <source>
        <dbReference type="EMBL" id="MCG5033685.1"/>
    </source>
</evidence>
<dbReference type="AlphaFoldDB" id="A0AAW5CH78"/>
<reference evidence="1" key="1">
    <citation type="submission" date="2022-01" db="EMBL/GenBank/DDBJ databases">
        <title>Collection of gut derived symbiotic bacterial strains cultured from healthy donors.</title>
        <authorList>
            <person name="Lin H."/>
            <person name="Kohout C."/>
            <person name="Waligurski E."/>
            <person name="Pamer E.G."/>
        </authorList>
    </citation>
    <scope>NUCLEOTIDE SEQUENCE</scope>
    <source>
        <strain evidence="1">DFI.1.11</strain>
    </source>
</reference>
<dbReference type="Proteomes" id="UP001200089">
    <property type="component" value="Unassembled WGS sequence"/>
</dbReference>